<keyword evidence="4" id="KW-1185">Reference proteome</keyword>
<dbReference type="Gene3D" id="2.60.120.10">
    <property type="entry name" value="Jelly Rolls"/>
    <property type="match status" value="1"/>
</dbReference>
<dbReference type="Gene3D" id="3.40.50.720">
    <property type="entry name" value="NAD(P)-binding Rossmann-like Domain"/>
    <property type="match status" value="1"/>
</dbReference>
<dbReference type="AlphaFoldDB" id="A0A9W6MZV2"/>
<dbReference type="SUPFAM" id="SSF51735">
    <property type="entry name" value="NAD(P)-binding Rossmann-fold domains"/>
    <property type="match status" value="1"/>
</dbReference>
<organism evidence="3 4">
    <name type="scientific">Ancylobacter dichloromethanicus</name>
    <dbReference type="NCBI Taxonomy" id="518825"/>
    <lineage>
        <taxon>Bacteria</taxon>
        <taxon>Pseudomonadati</taxon>
        <taxon>Pseudomonadota</taxon>
        <taxon>Alphaproteobacteria</taxon>
        <taxon>Hyphomicrobiales</taxon>
        <taxon>Xanthobacteraceae</taxon>
        <taxon>Ancylobacter</taxon>
    </lineage>
</organism>
<accession>A0A9W6MZV2</accession>
<evidence type="ECO:0000259" key="2">
    <source>
        <dbReference type="Pfam" id="PF14667"/>
    </source>
</evidence>
<dbReference type="InterPro" id="IPR036291">
    <property type="entry name" value="NAD(P)-bd_dom_sf"/>
</dbReference>
<gene>
    <name evidence="3" type="primary">fnlB</name>
    <name evidence="3" type="ORF">GCM10017643_26370</name>
</gene>
<reference evidence="3" key="1">
    <citation type="journal article" date="2014" name="Int. J. Syst. Evol. Microbiol.">
        <title>Complete genome sequence of Corynebacterium casei LMG S-19264T (=DSM 44701T), isolated from a smear-ripened cheese.</title>
        <authorList>
            <consortium name="US DOE Joint Genome Institute (JGI-PGF)"/>
            <person name="Walter F."/>
            <person name="Albersmeier A."/>
            <person name="Kalinowski J."/>
            <person name="Ruckert C."/>
        </authorList>
    </citation>
    <scope>NUCLEOTIDE SEQUENCE</scope>
    <source>
        <strain evidence="3">VKM B-2484</strain>
    </source>
</reference>
<evidence type="ECO:0000259" key="1">
    <source>
        <dbReference type="Pfam" id="PF01370"/>
    </source>
</evidence>
<dbReference type="InterPro" id="IPR014710">
    <property type="entry name" value="RmlC-like_jellyroll"/>
</dbReference>
<dbReference type="Pfam" id="PF01370">
    <property type="entry name" value="Epimerase"/>
    <property type="match status" value="1"/>
</dbReference>
<feature type="domain" description="Capsular polysaccharide assembling protein CapF C-terminal" evidence="2">
    <location>
        <begin position="263"/>
        <end position="372"/>
    </location>
</feature>
<dbReference type="InterPro" id="IPR029303">
    <property type="entry name" value="CapF_C"/>
</dbReference>
<sequence>MSESVRRVVVTGAGGLLGWHCAAHLHARNCAARYRGAPVPFDLVALDRAAFNDPARLAEAVAGAAAVLHFAGVNRGTDAEVESGNIDIATRLAGACAAAGARPHIVYANSTHAAHDTPYGRSKRRAGEILSAATDRFTDLVLPHIFGEGARPFYNNVTATFIHQVARGETPSVNPEGRVQLLHAGAAVEEAIGALTGGVTGERRPAPRPMGVADLLARLQDFHAAYGTNIFPDLSDPFDLALFNTYRAALYPDGFPRPLALKSDARGVLFEAVKGGGGGQTFLSWTEPGVTRGDHFHLAKVERFLVLQGEAVIRIRRVLGGPVWEFRVDGRQPAVVDMPTLHTHSIENVGAAPLLTLFWTQAVFDPAAPDTYADPVLG</sequence>
<evidence type="ECO:0000313" key="4">
    <source>
        <dbReference type="Proteomes" id="UP001143370"/>
    </source>
</evidence>
<protein>
    <submittedName>
        <fullName evidence="3">Epimerase</fullName>
    </submittedName>
</protein>
<dbReference type="EMBL" id="BSFJ01000017">
    <property type="protein sequence ID" value="GLK72521.1"/>
    <property type="molecule type" value="Genomic_DNA"/>
</dbReference>
<comment type="caution">
    <text evidence="3">The sequence shown here is derived from an EMBL/GenBank/DDBJ whole genome shotgun (WGS) entry which is preliminary data.</text>
</comment>
<reference evidence="3" key="2">
    <citation type="submission" date="2023-01" db="EMBL/GenBank/DDBJ databases">
        <authorList>
            <person name="Sun Q."/>
            <person name="Evtushenko L."/>
        </authorList>
    </citation>
    <scope>NUCLEOTIDE SEQUENCE</scope>
    <source>
        <strain evidence="3">VKM B-2484</strain>
    </source>
</reference>
<proteinExistence type="predicted"/>
<dbReference type="RefSeq" id="WP_213376111.1">
    <property type="nucleotide sequence ID" value="NZ_BSFJ01000017.1"/>
</dbReference>
<dbReference type="InterPro" id="IPR011051">
    <property type="entry name" value="RmlC_Cupin_sf"/>
</dbReference>
<dbReference type="InterPro" id="IPR001509">
    <property type="entry name" value="Epimerase_deHydtase"/>
</dbReference>
<name>A0A9W6MZV2_9HYPH</name>
<evidence type="ECO:0000313" key="3">
    <source>
        <dbReference type="EMBL" id="GLK72521.1"/>
    </source>
</evidence>
<dbReference type="Proteomes" id="UP001143370">
    <property type="component" value="Unassembled WGS sequence"/>
</dbReference>
<dbReference type="SUPFAM" id="SSF51182">
    <property type="entry name" value="RmlC-like cupins"/>
    <property type="match status" value="1"/>
</dbReference>
<feature type="domain" description="NAD-dependent epimerase/dehydratase" evidence="1">
    <location>
        <begin position="8"/>
        <end position="175"/>
    </location>
</feature>
<dbReference type="Pfam" id="PF14667">
    <property type="entry name" value="Polysacc_synt_C"/>
    <property type="match status" value="1"/>
</dbReference>